<organism evidence="2 3">
    <name type="scientific">Eiseniibacteriota bacterium</name>
    <dbReference type="NCBI Taxonomy" id="2212470"/>
    <lineage>
        <taxon>Bacteria</taxon>
        <taxon>Candidatus Eiseniibacteriota</taxon>
    </lineage>
</organism>
<dbReference type="Proteomes" id="UP000739538">
    <property type="component" value="Unassembled WGS sequence"/>
</dbReference>
<reference evidence="2" key="1">
    <citation type="submission" date="2020-04" db="EMBL/GenBank/DDBJ databases">
        <authorList>
            <person name="Zhang T."/>
        </authorList>
    </citation>
    <scope>NUCLEOTIDE SEQUENCE</scope>
    <source>
        <strain evidence="2">HKST-UBA02</strain>
    </source>
</reference>
<dbReference type="AlphaFoldDB" id="A0A956SFQ0"/>
<dbReference type="SUPFAM" id="SSF53187">
    <property type="entry name" value="Zn-dependent exopeptidases"/>
    <property type="match status" value="1"/>
</dbReference>
<dbReference type="InterPro" id="IPR045175">
    <property type="entry name" value="M28_fam"/>
</dbReference>
<gene>
    <name evidence="2" type="ORF">KDA27_18225</name>
</gene>
<sequence>MRPSHSTPDSLTTLLTRTLVVASLATGIALSSADPVRAWDGEAGELALLQWEPTDFASLAGDEECWLLTRNGDLAVLLVSPEWHEPASLSSRLTRLEAAKDGAYYLMLCADGRSARFGGTDEVLARFEHVAVVRTDGEAPKIERSSIGDGLVQPVYIDFTPKPWPDLDAADRSSGPLPATEFEPMVASIAAAVDETQYVAVWQVLDDFETRYVFAAPNEAASQWMYDLLASYGLDVEFFSYQQSGQTKRDVVATLVGTTQPEKVVYMTGHFDSISSQAETHAPGADDNGSGTAAFLEAARVLSGFEFDYTIKFVGFNGEEQGLYGSRAYTAWINSQGEDVVGCFNLDMIAYRGNDPGLADFYIYTDPGSMALAQILSDACLAFVPELEPVIREEALGASDHAAFWDYGYAALMGIEDRVWSSDFCPWYHTVDDRIEQYPTDFPTWCTRATVAAVAHMAGPIPSASGLETPSASSLQFTATPNPVSNGTTLTFVLEHPGPVTLSRYDATGRQLGTIVEREFTAGTHSVTWDGGTSDREESGSAVSWLRLETQDETRTLRIVSVR</sequence>
<feature type="domain" description="Peptidase M28" evidence="1">
    <location>
        <begin position="251"/>
        <end position="443"/>
    </location>
</feature>
<protein>
    <submittedName>
        <fullName evidence="2">M20/M25/M40 family metallo-hydrolase</fullName>
    </submittedName>
</protein>
<evidence type="ECO:0000313" key="3">
    <source>
        <dbReference type="Proteomes" id="UP000739538"/>
    </source>
</evidence>
<dbReference type="GO" id="GO:0008235">
    <property type="term" value="F:metalloexopeptidase activity"/>
    <property type="evidence" value="ECO:0007669"/>
    <property type="project" value="InterPro"/>
</dbReference>
<dbReference type="EMBL" id="JAGQHS010000117">
    <property type="protein sequence ID" value="MCA9757744.1"/>
    <property type="molecule type" value="Genomic_DNA"/>
</dbReference>
<evidence type="ECO:0000313" key="2">
    <source>
        <dbReference type="EMBL" id="MCA9757744.1"/>
    </source>
</evidence>
<evidence type="ECO:0000259" key="1">
    <source>
        <dbReference type="Pfam" id="PF04389"/>
    </source>
</evidence>
<dbReference type="Pfam" id="PF04389">
    <property type="entry name" value="Peptidase_M28"/>
    <property type="match status" value="1"/>
</dbReference>
<dbReference type="GO" id="GO:0006508">
    <property type="term" value="P:proteolysis"/>
    <property type="evidence" value="ECO:0007669"/>
    <property type="project" value="InterPro"/>
</dbReference>
<accession>A0A956SFQ0</accession>
<dbReference type="InterPro" id="IPR007484">
    <property type="entry name" value="Peptidase_M28"/>
</dbReference>
<proteinExistence type="predicted"/>
<comment type="caution">
    <text evidence="2">The sequence shown here is derived from an EMBL/GenBank/DDBJ whole genome shotgun (WGS) entry which is preliminary data.</text>
</comment>
<reference evidence="2" key="2">
    <citation type="journal article" date="2021" name="Microbiome">
        <title>Successional dynamics and alternative stable states in a saline activated sludge microbial community over 9 years.</title>
        <authorList>
            <person name="Wang Y."/>
            <person name="Ye J."/>
            <person name="Ju F."/>
            <person name="Liu L."/>
            <person name="Boyd J.A."/>
            <person name="Deng Y."/>
            <person name="Parks D.H."/>
            <person name="Jiang X."/>
            <person name="Yin X."/>
            <person name="Woodcroft B.J."/>
            <person name="Tyson G.W."/>
            <person name="Hugenholtz P."/>
            <person name="Polz M.F."/>
            <person name="Zhang T."/>
        </authorList>
    </citation>
    <scope>NUCLEOTIDE SEQUENCE</scope>
    <source>
        <strain evidence="2">HKST-UBA02</strain>
    </source>
</reference>
<dbReference type="PANTHER" id="PTHR12147">
    <property type="entry name" value="METALLOPEPTIDASE M28 FAMILY MEMBER"/>
    <property type="match status" value="1"/>
</dbReference>
<dbReference type="PANTHER" id="PTHR12147:SF26">
    <property type="entry name" value="PEPTIDASE M28 DOMAIN-CONTAINING PROTEIN"/>
    <property type="match status" value="1"/>
</dbReference>
<dbReference type="Gene3D" id="3.40.630.10">
    <property type="entry name" value="Zn peptidases"/>
    <property type="match status" value="1"/>
</dbReference>
<name>A0A956SFQ0_UNCEI</name>
<dbReference type="Gene3D" id="2.60.40.4070">
    <property type="match status" value="1"/>
</dbReference>